<comment type="caution">
    <text evidence="2">The sequence shown here is derived from an EMBL/GenBank/DDBJ whole genome shotgun (WGS) entry which is preliminary data.</text>
</comment>
<dbReference type="EMBL" id="JACEIK010008404">
    <property type="protein sequence ID" value="MCE3051338.1"/>
    <property type="molecule type" value="Genomic_DNA"/>
</dbReference>
<feature type="compositionally biased region" description="Polar residues" evidence="1">
    <location>
        <begin position="51"/>
        <end position="60"/>
    </location>
</feature>
<evidence type="ECO:0000313" key="2">
    <source>
        <dbReference type="EMBL" id="MCE3051338.1"/>
    </source>
</evidence>
<feature type="region of interest" description="Disordered" evidence="1">
    <location>
        <begin position="48"/>
        <end position="85"/>
    </location>
</feature>
<proteinExistence type="predicted"/>
<keyword evidence="3" id="KW-1185">Reference proteome</keyword>
<reference evidence="2 3" key="1">
    <citation type="journal article" date="2021" name="BMC Genomics">
        <title>Datura genome reveals duplications of psychoactive alkaloid biosynthetic genes and high mutation rate following tissue culture.</title>
        <authorList>
            <person name="Rajewski A."/>
            <person name="Carter-House D."/>
            <person name="Stajich J."/>
            <person name="Litt A."/>
        </authorList>
    </citation>
    <scope>NUCLEOTIDE SEQUENCE [LARGE SCALE GENOMIC DNA]</scope>
    <source>
        <strain evidence="2">AR-01</strain>
    </source>
</reference>
<sequence>MDDGPSPMRRITLSDSYWNDKVFSDENTDSGEEIQEIRTEELSLGYKTRSIARQQAANPQSYDRDDSSVDESSSSGDGLTTTARGHLKHNIAEEVRIIDSELPKYPKIHGKYKFYSLAWISEAPEYYYPIMVREFYVNYIAIMEGLRKKEKKSTEICIDDMEARVNNRLKDLTASDLSRFAAKLKKSQEHILKLQQEQKPQEFPIPGFEELENDVTFIDLLGEQPKAVGKCP</sequence>
<name>A0ABS8WKI0_DATST</name>
<protein>
    <submittedName>
        <fullName evidence="2">Uncharacterized protein</fullName>
    </submittedName>
</protein>
<evidence type="ECO:0000256" key="1">
    <source>
        <dbReference type="SAM" id="MobiDB-lite"/>
    </source>
</evidence>
<accession>A0ABS8WKI0</accession>
<evidence type="ECO:0000313" key="3">
    <source>
        <dbReference type="Proteomes" id="UP000823775"/>
    </source>
</evidence>
<gene>
    <name evidence="2" type="ORF">HAX54_049535</name>
</gene>
<organism evidence="2 3">
    <name type="scientific">Datura stramonium</name>
    <name type="common">Jimsonweed</name>
    <name type="synonym">Common thornapple</name>
    <dbReference type="NCBI Taxonomy" id="4076"/>
    <lineage>
        <taxon>Eukaryota</taxon>
        <taxon>Viridiplantae</taxon>
        <taxon>Streptophyta</taxon>
        <taxon>Embryophyta</taxon>
        <taxon>Tracheophyta</taxon>
        <taxon>Spermatophyta</taxon>
        <taxon>Magnoliopsida</taxon>
        <taxon>eudicotyledons</taxon>
        <taxon>Gunneridae</taxon>
        <taxon>Pentapetalae</taxon>
        <taxon>asterids</taxon>
        <taxon>lamiids</taxon>
        <taxon>Solanales</taxon>
        <taxon>Solanaceae</taxon>
        <taxon>Solanoideae</taxon>
        <taxon>Datureae</taxon>
        <taxon>Datura</taxon>
    </lineage>
</organism>
<dbReference type="Proteomes" id="UP000823775">
    <property type="component" value="Unassembled WGS sequence"/>
</dbReference>